<reference evidence="2 3" key="1">
    <citation type="submission" date="2021-01" db="EMBL/GenBank/DDBJ databases">
        <title>Whole genome shotgun sequence of Plantactinospora mayteni NBRC 109088.</title>
        <authorList>
            <person name="Komaki H."/>
            <person name="Tamura T."/>
        </authorList>
    </citation>
    <scope>NUCLEOTIDE SEQUENCE [LARGE SCALE GENOMIC DNA]</scope>
    <source>
        <strain evidence="2 3">NBRC 109088</strain>
    </source>
</reference>
<dbReference type="Proteomes" id="UP000621500">
    <property type="component" value="Unassembled WGS sequence"/>
</dbReference>
<evidence type="ECO:0000313" key="3">
    <source>
        <dbReference type="Proteomes" id="UP000621500"/>
    </source>
</evidence>
<protein>
    <recommendedName>
        <fullName evidence="4">Secreted protein</fullName>
    </recommendedName>
</protein>
<accession>A0ABQ4ETX7</accession>
<keyword evidence="1" id="KW-0732">Signal</keyword>
<name>A0ABQ4ETX7_9ACTN</name>
<feature type="signal peptide" evidence="1">
    <location>
        <begin position="1"/>
        <end position="24"/>
    </location>
</feature>
<gene>
    <name evidence="2" type="ORF">Pma05_46700</name>
</gene>
<feature type="chain" id="PRO_5046455863" description="Secreted protein" evidence="1">
    <location>
        <begin position="25"/>
        <end position="161"/>
    </location>
</feature>
<organism evidence="2 3">
    <name type="scientific">Plantactinospora mayteni</name>
    <dbReference type="NCBI Taxonomy" id="566021"/>
    <lineage>
        <taxon>Bacteria</taxon>
        <taxon>Bacillati</taxon>
        <taxon>Actinomycetota</taxon>
        <taxon>Actinomycetes</taxon>
        <taxon>Micromonosporales</taxon>
        <taxon>Micromonosporaceae</taxon>
        <taxon>Plantactinospora</taxon>
    </lineage>
</organism>
<proteinExistence type="predicted"/>
<dbReference type="EMBL" id="BONX01000032">
    <property type="protein sequence ID" value="GIG98097.1"/>
    <property type="molecule type" value="Genomic_DNA"/>
</dbReference>
<comment type="caution">
    <text evidence="2">The sequence shown here is derived from an EMBL/GenBank/DDBJ whole genome shotgun (WGS) entry which is preliminary data.</text>
</comment>
<dbReference type="RefSeq" id="WP_203859569.1">
    <property type="nucleotide sequence ID" value="NZ_BAAAZQ010000010.1"/>
</dbReference>
<keyword evidence="3" id="KW-1185">Reference proteome</keyword>
<evidence type="ECO:0000313" key="2">
    <source>
        <dbReference type="EMBL" id="GIG98097.1"/>
    </source>
</evidence>
<sequence>MKVTAALLLGAVVATVTGAVPASAANVRYRAAKSCFVDGREFRADIHTYGKPTQPNTWTEVQLWGYKIESAGGDTRNSDVIAALAYWNGNAWQHFQGIGWVENGIEDNAYHNGPFETGRPMEIGYRSDGKPVSVQIQVWFDGNSSKMCSVHLRPYDLEWIG</sequence>
<evidence type="ECO:0008006" key="4">
    <source>
        <dbReference type="Google" id="ProtNLM"/>
    </source>
</evidence>
<evidence type="ECO:0000256" key="1">
    <source>
        <dbReference type="SAM" id="SignalP"/>
    </source>
</evidence>